<accession>A0A7Y0LWK4</accession>
<dbReference type="Pfam" id="PF13289">
    <property type="entry name" value="SIR2_2"/>
    <property type="match status" value="1"/>
</dbReference>
<protein>
    <submittedName>
        <fullName evidence="2">CHAT domain-containing protein</fullName>
    </submittedName>
</protein>
<organism evidence="2 3">
    <name type="scientific">Cellulomonas fimi</name>
    <dbReference type="NCBI Taxonomy" id="1708"/>
    <lineage>
        <taxon>Bacteria</taxon>
        <taxon>Bacillati</taxon>
        <taxon>Actinomycetota</taxon>
        <taxon>Actinomycetes</taxon>
        <taxon>Micrococcales</taxon>
        <taxon>Cellulomonadaceae</taxon>
        <taxon>Cellulomonas</taxon>
    </lineage>
</organism>
<gene>
    <name evidence="2" type="ORF">HIR71_00340</name>
</gene>
<feature type="domain" description="CHAT" evidence="1">
    <location>
        <begin position="51"/>
        <end position="324"/>
    </location>
</feature>
<sequence>MRFALPRTDAENRLDADGPLVAHIDARELDALDDDDEYGRALGRGLFAGAIGTAFRTAVATSQSQGVRLRVRLVIGPSATALHGIRWETLRDPSDGTTLLTNENVLFSRYLGSLDWRPVGVRPRGDLRALAVVAAPSNLDEISAGRPLAPVPVETELERAREGMAGLRLVELPGAARPTAANLLAELRTGYDVVYLVCHGYLANDEPVLLLEDDDGRAAPMLGSELVDHLRSLTRTPRLVFLASCQSAGAGADRRSEDAGVLAALGPRLAETGVPAVLAMQGNVSMRTAGEFTKAFFEALDEDGLVDRATAVARSVVRERPDWWVPALFMRLKSGRLWYVPGTAPGGEKFDKWPSLVTDIVAGKCTPIVGPGISDALLGTRQEIARSWARSYRFPMAPHNRESLPQVAQYLSINQNRRFPRLELEAHLRRTLLERYGDELPPMPDDGARVPLEELLAQAWSVRHARGVTEPYSVLAELPTPIYVTTQPSRLLANALEDAGRAPEVELCRWREDGYWPESVFEREPGYRPSVQRPLVYHLLGLIDEPESLVLTEDDYFDFLIGVTRNQDLVPSVVRRALSDSALMFVGFRIDEWDFRVLYRSLMNAEGGRRRDDYTHVAVQIDPEEGTTIDAERARRYLESYFRNSHISLYWGSTESFVKELHDEWGSRR</sequence>
<name>A0A7Y0LWK4_CELFI</name>
<dbReference type="Proteomes" id="UP000562124">
    <property type="component" value="Unassembled WGS sequence"/>
</dbReference>
<reference evidence="2 3" key="1">
    <citation type="submission" date="2020-04" db="EMBL/GenBank/DDBJ databases">
        <title>Sequencing and Assembly of C. fimi.</title>
        <authorList>
            <person name="Ramsey A.R."/>
        </authorList>
    </citation>
    <scope>NUCLEOTIDE SEQUENCE [LARGE SCALE GENOMIC DNA]</scope>
    <source>
        <strain evidence="2 3">SB</strain>
    </source>
</reference>
<dbReference type="EMBL" id="JABCJJ010000001">
    <property type="protein sequence ID" value="NMR18688.1"/>
    <property type="molecule type" value="Genomic_DNA"/>
</dbReference>
<dbReference type="AlphaFoldDB" id="A0A7Y0LWK4"/>
<keyword evidence="3" id="KW-1185">Reference proteome</keyword>
<dbReference type="InterPro" id="IPR024983">
    <property type="entry name" value="CHAT_dom"/>
</dbReference>
<evidence type="ECO:0000259" key="1">
    <source>
        <dbReference type="Pfam" id="PF12770"/>
    </source>
</evidence>
<evidence type="ECO:0000313" key="2">
    <source>
        <dbReference type="EMBL" id="NMR18688.1"/>
    </source>
</evidence>
<proteinExistence type="predicted"/>
<dbReference type="Pfam" id="PF12770">
    <property type="entry name" value="CHAT"/>
    <property type="match status" value="1"/>
</dbReference>
<comment type="caution">
    <text evidence="2">The sequence shown here is derived from an EMBL/GenBank/DDBJ whole genome shotgun (WGS) entry which is preliminary data.</text>
</comment>
<evidence type="ECO:0000313" key="3">
    <source>
        <dbReference type="Proteomes" id="UP000562124"/>
    </source>
</evidence>